<dbReference type="PANTHER" id="PTHR14021:SF15">
    <property type="entry name" value="IRON-SULFUR CLUSTER CO-CHAPERONE PROTEIN HSCB"/>
    <property type="match status" value="1"/>
</dbReference>
<dbReference type="Proteomes" id="UP001302477">
    <property type="component" value="Chromosome"/>
</dbReference>
<dbReference type="PROSITE" id="PS50076">
    <property type="entry name" value="DNAJ_2"/>
    <property type="match status" value="1"/>
</dbReference>
<dbReference type="GO" id="GO:0044571">
    <property type="term" value="P:[2Fe-2S] cluster assembly"/>
    <property type="evidence" value="ECO:0007669"/>
    <property type="project" value="InterPro"/>
</dbReference>
<dbReference type="PANTHER" id="PTHR14021">
    <property type="entry name" value="IRON-SULFUR CLUSTER CO-CHAPERONE PROTEIN HSCB"/>
    <property type="match status" value="1"/>
</dbReference>
<gene>
    <name evidence="4 6" type="primary">hscB</name>
    <name evidence="6" type="ORF">R5R33_04595</name>
</gene>
<dbReference type="CDD" id="cd06257">
    <property type="entry name" value="DnaJ"/>
    <property type="match status" value="1"/>
</dbReference>
<dbReference type="AlphaFoldDB" id="A0AAU0N098"/>
<evidence type="ECO:0000259" key="5">
    <source>
        <dbReference type="PROSITE" id="PS50076"/>
    </source>
</evidence>
<comment type="function">
    <text evidence="3 4">Co-chaperone involved in the maturation of iron-sulfur cluster-containing proteins. Seems to help targeting proteins to be folded toward HscA.</text>
</comment>
<dbReference type="GO" id="GO:1990230">
    <property type="term" value="C:iron-sulfur cluster transfer complex"/>
    <property type="evidence" value="ECO:0007669"/>
    <property type="project" value="TreeGrafter"/>
</dbReference>
<evidence type="ECO:0000256" key="3">
    <source>
        <dbReference type="ARBA" id="ARBA00025596"/>
    </source>
</evidence>
<dbReference type="SMART" id="SM00271">
    <property type="entry name" value="DnaJ"/>
    <property type="match status" value="1"/>
</dbReference>
<protein>
    <recommendedName>
        <fullName evidence="4">Co-chaperone protein HscB homolog</fullName>
    </recommendedName>
</protein>
<dbReference type="InterPro" id="IPR004640">
    <property type="entry name" value="HscB"/>
</dbReference>
<organism evidence="6 7">
    <name type="scientific">Microbulbifer pacificus</name>
    <dbReference type="NCBI Taxonomy" id="407164"/>
    <lineage>
        <taxon>Bacteria</taxon>
        <taxon>Pseudomonadati</taxon>
        <taxon>Pseudomonadota</taxon>
        <taxon>Gammaproteobacteria</taxon>
        <taxon>Cellvibrionales</taxon>
        <taxon>Microbulbiferaceae</taxon>
        <taxon>Microbulbifer</taxon>
    </lineage>
</organism>
<dbReference type="RefSeq" id="WP_318954870.1">
    <property type="nucleotide sequence ID" value="NZ_CP137555.1"/>
</dbReference>
<keyword evidence="2 4" id="KW-0143">Chaperone</keyword>
<dbReference type="EMBL" id="CP137555">
    <property type="protein sequence ID" value="WOX06414.1"/>
    <property type="molecule type" value="Genomic_DNA"/>
</dbReference>
<dbReference type="Pfam" id="PF00226">
    <property type="entry name" value="DnaJ"/>
    <property type="match status" value="1"/>
</dbReference>
<dbReference type="GO" id="GO:0051087">
    <property type="term" value="F:protein-folding chaperone binding"/>
    <property type="evidence" value="ECO:0007669"/>
    <property type="project" value="InterPro"/>
</dbReference>
<dbReference type="SUPFAM" id="SSF46565">
    <property type="entry name" value="Chaperone J-domain"/>
    <property type="match status" value="1"/>
</dbReference>
<dbReference type="Gene3D" id="1.10.287.110">
    <property type="entry name" value="DnaJ domain"/>
    <property type="match status" value="1"/>
</dbReference>
<feature type="domain" description="J" evidence="5">
    <location>
        <begin position="6"/>
        <end position="78"/>
    </location>
</feature>
<accession>A0AAU0N098</accession>
<reference evidence="6 7" key="1">
    <citation type="submission" date="2023-10" db="EMBL/GenBank/DDBJ databases">
        <title>Description of Microbulbifer bruguierae sp. nov., isolated from the sediments of mangrove plant Bruguiera sexangula and comparative genomic analyses of the genus Microbulbifer.</title>
        <authorList>
            <person name="Long M."/>
        </authorList>
    </citation>
    <scope>NUCLEOTIDE SEQUENCE [LARGE SCALE GENOMIC DNA]</scope>
    <source>
        <strain evidence="6 7">SPO729</strain>
    </source>
</reference>
<dbReference type="GO" id="GO:0051259">
    <property type="term" value="P:protein complex oligomerization"/>
    <property type="evidence" value="ECO:0007669"/>
    <property type="project" value="InterPro"/>
</dbReference>
<keyword evidence="7" id="KW-1185">Reference proteome</keyword>
<evidence type="ECO:0000256" key="2">
    <source>
        <dbReference type="ARBA" id="ARBA00023186"/>
    </source>
</evidence>
<evidence type="ECO:0000256" key="1">
    <source>
        <dbReference type="ARBA" id="ARBA00010476"/>
    </source>
</evidence>
<dbReference type="InterPro" id="IPR036386">
    <property type="entry name" value="HscB_C_sf"/>
</dbReference>
<evidence type="ECO:0000256" key="4">
    <source>
        <dbReference type="HAMAP-Rule" id="MF_00682"/>
    </source>
</evidence>
<name>A0AAU0N098_9GAMM</name>
<dbReference type="Gene3D" id="1.20.1280.20">
    <property type="entry name" value="HscB, C-terminal domain"/>
    <property type="match status" value="1"/>
</dbReference>
<dbReference type="NCBIfam" id="TIGR00714">
    <property type="entry name" value="hscB"/>
    <property type="match status" value="1"/>
</dbReference>
<evidence type="ECO:0000313" key="6">
    <source>
        <dbReference type="EMBL" id="WOX06414.1"/>
    </source>
</evidence>
<dbReference type="GO" id="GO:0001671">
    <property type="term" value="F:ATPase activator activity"/>
    <property type="evidence" value="ECO:0007669"/>
    <property type="project" value="InterPro"/>
</dbReference>
<comment type="similarity">
    <text evidence="1 4">Belongs to the HscB family.</text>
</comment>
<dbReference type="GO" id="GO:0006457">
    <property type="term" value="P:protein folding"/>
    <property type="evidence" value="ECO:0007669"/>
    <property type="project" value="UniProtKB-UniRule"/>
</dbReference>
<evidence type="ECO:0000313" key="7">
    <source>
        <dbReference type="Proteomes" id="UP001302477"/>
    </source>
</evidence>
<dbReference type="InterPro" id="IPR009073">
    <property type="entry name" value="HscB_oligo_C"/>
</dbReference>
<dbReference type="KEGG" id="mpaf:R5R33_04595"/>
<proteinExistence type="inferred from homology"/>
<comment type="subunit">
    <text evidence="4">Interacts with HscA and stimulates its ATPase activity.</text>
</comment>
<dbReference type="InterPro" id="IPR001623">
    <property type="entry name" value="DnaJ_domain"/>
</dbReference>
<dbReference type="SUPFAM" id="SSF47144">
    <property type="entry name" value="HSC20 (HSCB), C-terminal oligomerisation domain"/>
    <property type="match status" value="1"/>
</dbReference>
<dbReference type="InterPro" id="IPR036869">
    <property type="entry name" value="J_dom_sf"/>
</dbReference>
<dbReference type="Pfam" id="PF07743">
    <property type="entry name" value="HSCB_C"/>
    <property type="match status" value="1"/>
</dbReference>
<sequence length="174" mass="20260">MKLQQNHFEIFGLPVAYEVDRQLLTRRYRELQQEFHPDRFAAKSDREQMLSMQYAAQINEANNTLKDPVARAQYLLQLAGVEIHPEQTTADGEFLMQQMILRERLEEVRDAANPELELDELGSDAADLFRIQEQAFSTGLKSQELEHAKSALLKMQFLAKLRRQIDVLEEELLD</sequence>
<dbReference type="HAMAP" id="MF_00682">
    <property type="entry name" value="HscB"/>
    <property type="match status" value="1"/>
</dbReference>